<reference evidence="2 3" key="1">
    <citation type="submission" date="2021-10" db="EMBL/GenBank/DDBJ databases">
        <authorList>
            <person name="Criscuolo A."/>
        </authorList>
    </citation>
    <scope>NUCLEOTIDE SEQUENCE [LARGE SCALE GENOMIC DNA]</scope>
    <source>
        <strain evidence="3">CIP 111899</strain>
    </source>
</reference>
<dbReference type="Proteomes" id="UP000789423">
    <property type="component" value="Unassembled WGS sequence"/>
</dbReference>
<keyword evidence="2" id="KW-0012">Acyltransferase</keyword>
<accession>A0ABN7ZZF1</accession>
<name>A0ABN7ZZF1_9BACI</name>
<proteinExistence type="predicted"/>
<dbReference type="Pfam" id="PF00583">
    <property type="entry name" value="Acetyltransf_1"/>
    <property type="match status" value="1"/>
</dbReference>
<comment type="caution">
    <text evidence="2">The sequence shown here is derived from an EMBL/GenBank/DDBJ whole genome shotgun (WGS) entry which is preliminary data.</text>
</comment>
<gene>
    <name evidence="2" type="ORF">BACCIP111899_03488</name>
</gene>
<evidence type="ECO:0000313" key="2">
    <source>
        <dbReference type="EMBL" id="CAG9614261.1"/>
    </source>
</evidence>
<dbReference type="EMBL" id="CAKJTI010000024">
    <property type="protein sequence ID" value="CAG9614261.1"/>
    <property type="molecule type" value="Genomic_DNA"/>
</dbReference>
<evidence type="ECO:0000259" key="1">
    <source>
        <dbReference type="PROSITE" id="PS51186"/>
    </source>
</evidence>
<feature type="domain" description="N-acetyltransferase" evidence="1">
    <location>
        <begin position="1"/>
        <end position="139"/>
    </location>
</feature>
<dbReference type="InterPro" id="IPR000182">
    <property type="entry name" value="GNAT_dom"/>
</dbReference>
<protein>
    <submittedName>
        <fullName evidence="2">Acetyltransferase</fullName>
        <ecNumber evidence="2">2.3.1.-</ecNumber>
    </submittedName>
</protein>
<keyword evidence="2" id="KW-0808">Transferase</keyword>
<dbReference type="SUPFAM" id="SSF55729">
    <property type="entry name" value="Acyl-CoA N-acyltransferases (Nat)"/>
    <property type="match status" value="1"/>
</dbReference>
<keyword evidence="3" id="KW-1185">Reference proteome</keyword>
<dbReference type="PROSITE" id="PS51186">
    <property type="entry name" value="GNAT"/>
    <property type="match status" value="1"/>
</dbReference>
<dbReference type="EC" id="2.3.1.-" evidence="2"/>
<dbReference type="Gene3D" id="3.40.630.30">
    <property type="match status" value="1"/>
</dbReference>
<dbReference type="InterPro" id="IPR016181">
    <property type="entry name" value="Acyl_CoA_acyltransferase"/>
</dbReference>
<dbReference type="RefSeq" id="WP_230576232.1">
    <property type="nucleotide sequence ID" value="NZ_CAKJTI010000024.1"/>
</dbReference>
<organism evidence="2 3">
    <name type="scientific">Bacillus rhizoplanae</name>
    <dbReference type="NCBI Taxonomy" id="2880966"/>
    <lineage>
        <taxon>Bacteria</taxon>
        <taxon>Bacillati</taxon>
        <taxon>Bacillota</taxon>
        <taxon>Bacilli</taxon>
        <taxon>Bacillales</taxon>
        <taxon>Bacillaceae</taxon>
        <taxon>Bacillus</taxon>
    </lineage>
</organism>
<sequence length="140" mass="16416">MQLQNKWIQKDSDYIRKQLIAFNHSQVSGSEKSLVKDVCLTLKNDNEELVAGLIGNIFWQCLHVNILWVSDSLRHQGYGSKLLFEAERIAKENHCNLIKLDTFSFQAPEFYKKHGYEVYGIIEDFPKGHTHYYLQKRLLV</sequence>
<dbReference type="CDD" id="cd04301">
    <property type="entry name" value="NAT_SF"/>
    <property type="match status" value="1"/>
</dbReference>
<dbReference type="GO" id="GO:0016746">
    <property type="term" value="F:acyltransferase activity"/>
    <property type="evidence" value="ECO:0007669"/>
    <property type="project" value="UniProtKB-KW"/>
</dbReference>
<evidence type="ECO:0000313" key="3">
    <source>
        <dbReference type="Proteomes" id="UP000789423"/>
    </source>
</evidence>